<dbReference type="GO" id="GO:0019028">
    <property type="term" value="C:viral capsid"/>
    <property type="evidence" value="ECO:0007669"/>
    <property type="project" value="UniProtKB-KW"/>
</dbReference>
<dbReference type="EMBL" id="OX380439">
    <property type="protein sequence ID" value="CAI5383942.1"/>
    <property type="molecule type" value="Genomic_RNA"/>
</dbReference>
<evidence type="ECO:0000256" key="1">
    <source>
        <dbReference type="SAM" id="MobiDB-lite"/>
    </source>
</evidence>
<accession>A0A9C7LLN8</accession>
<keyword evidence="2" id="KW-0167">Capsid protein</keyword>
<feature type="region of interest" description="Disordered" evidence="1">
    <location>
        <begin position="1"/>
        <end position="66"/>
    </location>
</feature>
<organism evidence="2">
    <name type="scientific">Cannabis sativa partitivirus</name>
    <dbReference type="NCBI Taxonomy" id="2933143"/>
    <lineage>
        <taxon>Viruses</taxon>
        <taxon>Riboviria</taxon>
        <taxon>Orthornavirae</taxon>
        <taxon>Pisuviricota</taxon>
        <taxon>Duplopiviricetes</taxon>
        <taxon>Durnavirales</taxon>
        <taxon>Partitiviridae</taxon>
    </lineage>
</organism>
<feature type="compositionally biased region" description="Low complexity" evidence="1">
    <location>
        <begin position="53"/>
        <end position="66"/>
    </location>
</feature>
<feature type="compositionally biased region" description="Low complexity" evidence="1">
    <location>
        <begin position="31"/>
        <end position="42"/>
    </location>
</feature>
<evidence type="ECO:0000313" key="2">
    <source>
        <dbReference type="EMBL" id="CAI5383942.1"/>
    </source>
</evidence>
<gene>
    <name evidence="2" type="primary">putative coat protein</name>
</gene>
<name>A0A9C7LLN8_9VIRU</name>
<protein>
    <submittedName>
        <fullName evidence="2">Coat protein</fullName>
    </submittedName>
</protein>
<reference evidence="2" key="1">
    <citation type="submission" date="2022-11" db="EMBL/GenBank/DDBJ databases">
        <authorList>
            <person name="Mifsud CO J."/>
            <person name="Holmes C E."/>
            <person name="Gallagher V R."/>
            <person name="Geoghegan L J."/>
        </authorList>
    </citation>
    <scope>NUCLEOTIDE SEQUENCE</scope>
</reference>
<sequence>MNPNVPLADPNGPPIPAGQVPPARVPPPVGVAPAASGAAQQPPAAPARRNRNPRGPVPASTSSGASGAPALLELSAAYPMYTDQRRATNFFVPDAQMLFHILGICDQMMNATDRFLRSSPAWLPIVSQLYISVLWNVMIIRVYVNSGYGSHFSSLLSDLTQYVHVQECMIPGPLVPFFQSLGAVNGPFDWIGDIVAGLPNFDSLWNQNWFPEDNFCRQVPIPAIILDQLHRFATTPLEANTTTNYLTFQWYHNIFQQDTDEHDARLHLGPQLCGSLFTTQAQCDNARNFWSAALATGITRANANEGNPAFANYFHLFGFLSQNNTSQMNWFQQTVTVMQKYAQYFNGSVPLKSILPTGIGACVCYGYPRNNPAVRNWVYPPLNELTAFLTSRFAPRRELPDTMRIRFSHADHEIEEQAEQYAILTHTNMRWINVPTQHTWAAIDDTQCHEGSYWTMIPYRHSQYVTLKPQYAQIVASRYHQQAANRAD</sequence>
<keyword evidence="2" id="KW-0946">Virion</keyword>
<proteinExistence type="predicted"/>